<gene>
    <name evidence="2" type="ORF">GGQ55_001055</name>
</gene>
<dbReference type="RefSeq" id="WP_179715458.1">
    <property type="nucleotide sequence ID" value="NZ_JACBZT010000001.1"/>
</dbReference>
<dbReference type="PANTHER" id="PTHR43617">
    <property type="entry name" value="L-AMINO ACID N-ACETYLTRANSFERASE"/>
    <property type="match status" value="1"/>
</dbReference>
<dbReference type="Gene3D" id="3.40.630.30">
    <property type="match status" value="1"/>
</dbReference>
<comment type="caution">
    <text evidence="2">The sequence shown here is derived from an EMBL/GenBank/DDBJ whole genome shotgun (WGS) entry which is preliminary data.</text>
</comment>
<proteinExistence type="predicted"/>
<keyword evidence="3" id="KW-1185">Reference proteome</keyword>
<dbReference type="SUPFAM" id="SSF55729">
    <property type="entry name" value="Acyl-CoA N-acyltransferases (Nat)"/>
    <property type="match status" value="1"/>
</dbReference>
<name>A0A853CBQ7_9ACTN</name>
<dbReference type="CDD" id="cd04301">
    <property type="entry name" value="NAT_SF"/>
    <property type="match status" value="1"/>
</dbReference>
<evidence type="ECO:0000313" key="3">
    <source>
        <dbReference type="Proteomes" id="UP000541969"/>
    </source>
</evidence>
<dbReference type="Pfam" id="PF13527">
    <property type="entry name" value="Acetyltransf_9"/>
    <property type="match status" value="1"/>
</dbReference>
<protein>
    <submittedName>
        <fullName evidence="2">Putative acetyltransferase</fullName>
        <ecNumber evidence="2">2.3.1.-</ecNumber>
    </submittedName>
</protein>
<feature type="domain" description="N-acetyltransferase" evidence="1">
    <location>
        <begin position="1"/>
        <end position="165"/>
    </location>
</feature>
<keyword evidence="2" id="KW-0808">Transferase</keyword>
<dbReference type="EC" id="2.3.1.-" evidence="2"/>
<dbReference type="InterPro" id="IPR000182">
    <property type="entry name" value="GNAT_dom"/>
</dbReference>
<evidence type="ECO:0000259" key="1">
    <source>
        <dbReference type="PROSITE" id="PS51186"/>
    </source>
</evidence>
<accession>A0A853CBQ7</accession>
<sequence>MLIRPEQPADHDRVADIHRRAFGRHGEDVVAPLLVDLRRSLATEQGLSLVACEDDEVVGHVLFTRSLLDAPPRLVEVQVLSPIAVHPDHQRRGVGAALIEHGVAELDDLGVPAVFLEGDPAYYRRRGFVAAGELGFRRPSLRIPDVAFQVRLLRAHEPWMTGTLVYRQTFWDHDAVGLRDS</sequence>
<dbReference type="PROSITE" id="PS51186">
    <property type="entry name" value="GNAT"/>
    <property type="match status" value="1"/>
</dbReference>
<dbReference type="AlphaFoldDB" id="A0A853CBQ7"/>
<dbReference type="GO" id="GO:0016747">
    <property type="term" value="F:acyltransferase activity, transferring groups other than amino-acyl groups"/>
    <property type="evidence" value="ECO:0007669"/>
    <property type="project" value="InterPro"/>
</dbReference>
<dbReference type="InterPro" id="IPR016181">
    <property type="entry name" value="Acyl_CoA_acyltransferase"/>
</dbReference>
<keyword evidence="2" id="KW-0012">Acyltransferase</keyword>
<dbReference type="InterPro" id="IPR050276">
    <property type="entry name" value="MshD_Acetyltransferase"/>
</dbReference>
<dbReference type="EMBL" id="JACBZT010000001">
    <property type="protein sequence ID" value="NYJ04777.1"/>
    <property type="molecule type" value="Genomic_DNA"/>
</dbReference>
<dbReference type="Proteomes" id="UP000541969">
    <property type="component" value="Unassembled WGS sequence"/>
</dbReference>
<evidence type="ECO:0000313" key="2">
    <source>
        <dbReference type="EMBL" id="NYJ04777.1"/>
    </source>
</evidence>
<reference evidence="2 3" key="1">
    <citation type="submission" date="2020-07" db="EMBL/GenBank/DDBJ databases">
        <title>Sequencing the genomes of 1000 actinobacteria strains.</title>
        <authorList>
            <person name="Klenk H.-P."/>
        </authorList>
    </citation>
    <scope>NUCLEOTIDE SEQUENCE [LARGE SCALE GENOMIC DNA]</scope>
    <source>
        <strain evidence="2 3">DSM 104001</strain>
    </source>
</reference>
<dbReference type="PANTHER" id="PTHR43617:SF2">
    <property type="entry name" value="UPF0039 PROTEIN SLL0451"/>
    <property type="match status" value="1"/>
</dbReference>
<organism evidence="2 3">
    <name type="scientific">Petropleomorpha daqingensis</name>
    <dbReference type="NCBI Taxonomy" id="2026353"/>
    <lineage>
        <taxon>Bacteria</taxon>
        <taxon>Bacillati</taxon>
        <taxon>Actinomycetota</taxon>
        <taxon>Actinomycetes</taxon>
        <taxon>Geodermatophilales</taxon>
        <taxon>Geodermatophilaceae</taxon>
        <taxon>Petropleomorpha</taxon>
    </lineage>
</organism>